<keyword evidence="3" id="KW-0496">Mitochondrion</keyword>
<comment type="similarity">
    <text evidence="4">Belongs to the NDUFAF3 family.</text>
</comment>
<dbReference type="Pfam" id="PF04430">
    <property type="entry name" value="DUF498"/>
    <property type="match status" value="1"/>
</dbReference>
<evidence type="ECO:0000256" key="2">
    <source>
        <dbReference type="ARBA" id="ARBA00021776"/>
    </source>
</evidence>
<dbReference type="OMA" id="IDACHHD"/>
<dbReference type="InterPro" id="IPR007523">
    <property type="entry name" value="NDUFAF3/AAMDC"/>
</dbReference>
<gene>
    <name evidence="6" type="ORF">MGYG_06069</name>
</gene>
<evidence type="ECO:0000256" key="3">
    <source>
        <dbReference type="ARBA" id="ARBA00023128"/>
    </source>
</evidence>
<evidence type="ECO:0000256" key="4">
    <source>
        <dbReference type="ARBA" id="ARBA00049984"/>
    </source>
</evidence>
<dbReference type="InParanoid" id="E4V0D4"/>
<evidence type="ECO:0000313" key="7">
    <source>
        <dbReference type="Proteomes" id="UP000002669"/>
    </source>
</evidence>
<name>E4V0D4_ARTGP</name>
<dbReference type="GO" id="GO:0005743">
    <property type="term" value="C:mitochondrial inner membrane"/>
    <property type="evidence" value="ECO:0007669"/>
    <property type="project" value="TreeGrafter"/>
</dbReference>
<dbReference type="GO" id="GO:0032981">
    <property type="term" value="P:mitochondrial respiratory chain complex I assembly"/>
    <property type="evidence" value="ECO:0007669"/>
    <property type="project" value="InterPro"/>
</dbReference>
<dbReference type="eggNOG" id="KOG3363">
    <property type="taxonomic scope" value="Eukaryota"/>
</dbReference>
<dbReference type="InterPro" id="IPR034095">
    <property type="entry name" value="NDUF3"/>
</dbReference>
<dbReference type="EMBL" id="DS989826">
    <property type="protein sequence ID" value="EFR03071.1"/>
    <property type="molecule type" value="Genomic_DNA"/>
</dbReference>
<protein>
    <recommendedName>
        <fullName evidence="2">NADH dehydrogenase [ubiquinone] 1 alpha subcomplex assembly factor 3</fullName>
    </recommendedName>
</protein>
<evidence type="ECO:0000256" key="5">
    <source>
        <dbReference type="SAM" id="MobiDB-lite"/>
    </source>
</evidence>
<evidence type="ECO:0000313" key="6">
    <source>
        <dbReference type="EMBL" id="EFR03071.1"/>
    </source>
</evidence>
<dbReference type="OrthoDB" id="20681at2759"/>
<dbReference type="VEuPathDB" id="FungiDB:MGYG_06069"/>
<proteinExistence type="inferred from homology"/>
<evidence type="ECO:0000256" key="1">
    <source>
        <dbReference type="ARBA" id="ARBA00004173"/>
    </source>
</evidence>
<sequence>MPKKRLEIYNTTTFTFEQASRSPTMHTPSTLLLRSLRSSISKSVPFSSRPSYGSLQPTVSQCLLRPTPSSIRTYTSDKSNPNPNIRVQPRPRRTTLSSADLKPKSNYRGPPPEGTDAQHMTDLNSLNILSGAAVPATAIDACHHDGFQLNNGVRIADGNGCLLVDGEVFVWRPWEAAAGKERNLVNEKGQWEVPEGAWGALRLLWPKPDILILGLGPAMRPLSPETRRHINELGIRVEVQDTRNAAAQFNLLATERGVQEIAAALLPIG</sequence>
<dbReference type="Proteomes" id="UP000002669">
    <property type="component" value="Unassembled WGS sequence"/>
</dbReference>
<feature type="compositionally biased region" description="Polar residues" evidence="5">
    <location>
        <begin position="66"/>
        <end position="85"/>
    </location>
</feature>
<keyword evidence="7" id="KW-1185">Reference proteome</keyword>
<feature type="region of interest" description="Disordered" evidence="5">
    <location>
        <begin position="66"/>
        <end position="119"/>
    </location>
</feature>
<dbReference type="Gene3D" id="3.40.1230.10">
    <property type="entry name" value="MTH938-like"/>
    <property type="match status" value="1"/>
</dbReference>
<reference evidence="7" key="1">
    <citation type="journal article" date="2012" name="MBio">
        <title>Comparative genome analysis of Trichophyton rubrum and related dermatophytes reveals candidate genes involved in infection.</title>
        <authorList>
            <person name="Martinez D.A."/>
            <person name="Oliver B.G."/>
            <person name="Graeser Y."/>
            <person name="Goldberg J.M."/>
            <person name="Li W."/>
            <person name="Martinez-Rossi N.M."/>
            <person name="Monod M."/>
            <person name="Shelest E."/>
            <person name="Barton R.C."/>
            <person name="Birch E."/>
            <person name="Brakhage A.A."/>
            <person name="Chen Z."/>
            <person name="Gurr S.J."/>
            <person name="Heiman D."/>
            <person name="Heitman J."/>
            <person name="Kosti I."/>
            <person name="Rossi A."/>
            <person name="Saif S."/>
            <person name="Samalova M."/>
            <person name="Saunders C.W."/>
            <person name="Shea T."/>
            <person name="Summerbell R.C."/>
            <person name="Xu J."/>
            <person name="Young S."/>
            <person name="Zeng Q."/>
            <person name="Birren B.W."/>
            <person name="Cuomo C.A."/>
            <person name="White T.C."/>
        </authorList>
    </citation>
    <scope>NUCLEOTIDE SEQUENCE [LARGE SCALE GENOMIC DNA]</scope>
    <source>
        <strain evidence="7">ATCC MYA-4604 / CBS 118893</strain>
    </source>
</reference>
<dbReference type="RefSeq" id="XP_003171525.1">
    <property type="nucleotide sequence ID" value="XM_003171477.1"/>
</dbReference>
<dbReference type="HOGENOM" id="CLU_074390_0_0_1"/>
<dbReference type="CDD" id="cd05125">
    <property type="entry name" value="Mth938_2P1-like"/>
    <property type="match status" value="1"/>
</dbReference>
<dbReference type="STRING" id="535722.E4V0D4"/>
<dbReference type="PANTHER" id="PTHR21192:SF2">
    <property type="entry name" value="NADH DEHYDROGENASE [UBIQUINONE] 1 ALPHA SUBCOMPLEX ASSEMBLY FACTOR 3"/>
    <property type="match status" value="1"/>
</dbReference>
<comment type="subcellular location">
    <subcellularLocation>
        <location evidence="1">Mitochondrion</location>
    </subcellularLocation>
</comment>
<organism evidence="7">
    <name type="scientific">Arthroderma gypseum (strain ATCC MYA-4604 / CBS 118893)</name>
    <name type="common">Microsporum gypseum</name>
    <dbReference type="NCBI Taxonomy" id="535722"/>
    <lineage>
        <taxon>Eukaryota</taxon>
        <taxon>Fungi</taxon>
        <taxon>Dikarya</taxon>
        <taxon>Ascomycota</taxon>
        <taxon>Pezizomycotina</taxon>
        <taxon>Eurotiomycetes</taxon>
        <taxon>Eurotiomycetidae</taxon>
        <taxon>Onygenales</taxon>
        <taxon>Arthrodermataceae</taxon>
        <taxon>Nannizzia</taxon>
    </lineage>
</organism>
<dbReference type="AlphaFoldDB" id="E4V0D4"/>
<accession>E4V0D4</accession>
<dbReference type="GeneID" id="10026777"/>
<dbReference type="SUPFAM" id="SSF64076">
    <property type="entry name" value="MTH938-like"/>
    <property type="match status" value="1"/>
</dbReference>
<dbReference type="PANTHER" id="PTHR21192">
    <property type="entry name" value="NUCLEAR PROTEIN E3-3"/>
    <property type="match status" value="1"/>
</dbReference>
<dbReference type="FunFam" id="3.40.1230.10:FF:000005">
    <property type="entry name" value="NADH dehydrogenase [ubiquinone]alpha subcomplex assembly factor"/>
    <property type="match status" value="1"/>
</dbReference>
<dbReference type="InterPro" id="IPR036748">
    <property type="entry name" value="MTH938-like_sf"/>
</dbReference>